<reference evidence="7 8" key="1">
    <citation type="submission" date="2016-10" db="EMBL/GenBank/DDBJ databases">
        <authorList>
            <person name="de Groot N.N."/>
        </authorList>
    </citation>
    <scope>NUCLEOTIDE SEQUENCE [LARGE SCALE GENOMIC DNA]</scope>
    <source>
        <strain evidence="7 8">DSM 44215</strain>
    </source>
</reference>
<evidence type="ECO:0000256" key="4">
    <source>
        <dbReference type="ARBA" id="ARBA00023125"/>
    </source>
</evidence>
<dbReference type="EMBL" id="FNLM01000036">
    <property type="protein sequence ID" value="SDU79557.1"/>
    <property type="molecule type" value="Genomic_DNA"/>
</dbReference>
<proteinExistence type="predicted"/>
<dbReference type="GO" id="GO:0043565">
    <property type="term" value="F:sequence-specific DNA binding"/>
    <property type="evidence" value="ECO:0007669"/>
    <property type="project" value="InterPro"/>
</dbReference>
<evidence type="ECO:0000256" key="2">
    <source>
        <dbReference type="ARBA" id="ARBA00022840"/>
    </source>
</evidence>
<dbReference type="PANTHER" id="PTHR32071">
    <property type="entry name" value="TRANSCRIPTIONAL REGULATORY PROTEIN"/>
    <property type="match status" value="1"/>
</dbReference>
<keyword evidence="2" id="KW-0067">ATP-binding</keyword>
<dbReference type="InterPro" id="IPR009057">
    <property type="entry name" value="Homeodomain-like_sf"/>
</dbReference>
<dbReference type="InterPro" id="IPR058031">
    <property type="entry name" value="AAA_lid_NorR"/>
</dbReference>
<keyword evidence="3" id="KW-0805">Transcription regulation</keyword>
<dbReference type="Pfam" id="PF25601">
    <property type="entry name" value="AAA_lid_14"/>
    <property type="match status" value="1"/>
</dbReference>
<dbReference type="Gene3D" id="1.10.8.60">
    <property type="match status" value="1"/>
</dbReference>
<evidence type="ECO:0000313" key="8">
    <source>
        <dbReference type="Proteomes" id="UP000183180"/>
    </source>
</evidence>
<dbReference type="PRINTS" id="PR01590">
    <property type="entry name" value="HTHFIS"/>
</dbReference>
<dbReference type="Gene3D" id="1.10.10.60">
    <property type="entry name" value="Homeodomain-like"/>
    <property type="match status" value="1"/>
</dbReference>
<gene>
    <name evidence="7" type="ORF">SAMN04488548_136236</name>
</gene>
<dbReference type="InterPro" id="IPR002078">
    <property type="entry name" value="Sigma_54_int"/>
</dbReference>
<dbReference type="InterPro" id="IPR027417">
    <property type="entry name" value="P-loop_NTPase"/>
</dbReference>
<name>A0A1H2LEV1_9ACTN</name>
<dbReference type="GO" id="GO:0006355">
    <property type="term" value="P:regulation of DNA-templated transcription"/>
    <property type="evidence" value="ECO:0007669"/>
    <property type="project" value="InterPro"/>
</dbReference>
<dbReference type="PROSITE" id="PS50045">
    <property type="entry name" value="SIGMA54_INTERACT_4"/>
    <property type="match status" value="1"/>
</dbReference>
<dbReference type="InterPro" id="IPR002197">
    <property type="entry name" value="HTH_Fis"/>
</dbReference>
<protein>
    <submittedName>
        <fullName evidence="7">Transcriptional regulator of acetoin/glycerol metabolism</fullName>
    </submittedName>
</protein>
<dbReference type="Gene3D" id="3.40.50.300">
    <property type="entry name" value="P-loop containing nucleotide triphosphate hydrolases"/>
    <property type="match status" value="1"/>
</dbReference>
<feature type="domain" description="Sigma-54 factor interaction" evidence="6">
    <location>
        <begin position="337"/>
        <end position="514"/>
    </location>
</feature>
<evidence type="ECO:0000313" key="7">
    <source>
        <dbReference type="EMBL" id="SDU79557.1"/>
    </source>
</evidence>
<keyword evidence="4" id="KW-0238">DNA-binding</keyword>
<sequence>MAIDEHTRTLLRERELFLEGADPTERGIVRPAIAHSWKRSLMYGLEPERSRPTFRTDTQSAEQLLTVGVPVVESKRSALVDSSSSLALTDANGYVVARWVEDRGFSRRLDQHDVLPGFSFAETTVGTNSGGMVLETGHAAMVAGPEHFFAESLQLTCAGAPIYQPNTKRLVGTLNLTCRYSDTSPIMLSWVCEVAAQIEQAFATMAHRHEQLLFQSFLADNRDSRHAVVCLDEKTIISNAAAARLIGPSDQSTLWEFAARSLDAGDTPGTTTNTTVSLAGGATVDVDVLPVTDGSTTVGALVRLKMATHSSRGETATGPSTPLGNLVGVSPAWRAMCRAVTDNSSRALLLTGEPGVGKFAVASTLADASQTVVVDAVARRTSGTEWAQILNEAIDAEPELLIVRHIDELGFDGLRATASAVAAARSAGVRVVATTSASPTRLSQIVEWFDRIVEVPSVADRQGDLPLLLEAVSNACTPRGMRVHWMPDAIQALDRVRWERNVGELESLVRELVAAGNRQYVNAQDLPINYRVQATRRQLQGLEQIEAKAIMSALRDAGGNKRAAADQLGIARSTLYRKVRSLGINIESTNF</sequence>
<evidence type="ECO:0000259" key="6">
    <source>
        <dbReference type="PROSITE" id="PS50045"/>
    </source>
</evidence>
<dbReference type="GO" id="GO:0005524">
    <property type="term" value="F:ATP binding"/>
    <property type="evidence" value="ECO:0007669"/>
    <property type="project" value="UniProtKB-KW"/>
</dbReference>
<keyword evidence="5" id="KW-0804">Transcription</keyword>
<organism evidence="7 8">
    <name type="scientific">Gordonia westfalica</name>
    <dbReference type="NCBI Taxonomy" id="158898"/>
    <lineage>
        <taxon>Bacteria</taxon>
        <taxon>Bacillati</taxon>
        <taxon>Actinomycetota</taxon>
        <taxon>Actinomycetes</taxon>
        <taxon>Mycobacteriales</taxon>
        <taxon>Gordoniaceae</taxon>
        <taxon>Gordonia</taxon>
    </lineage>
</organism>
<dbReference type="STRING" id="158898.SAMN04488548_136236"/>
<keyword evidence="1" id="KW-0547">Nucleotide-binding</keyword>
<dbReference type="SUPFAM" id="SSF46689">
    <property type="entry name" value="Homeodomain-like"/>
    <property type="match status" value="1"/>
</dbReference>
<dbReference type="SUPFAM" id="SSF52540">
    <property type="entry name" value="P-loop containing nucleoside triphosphate hydrolases"/>
    <property type="match status" value="1"/>
</dbReference>
<dbReference type="Proteomes" id="UP000183180">
    <property type="component" value="Unassembled WGS sequence"/>
</dbReference>
<accession>A0A1H2LEV1</accession>
<dbReference type="OrthoDB" id="5496274at2"/>
<dbReference type="Pfam" id="PF01590">
    <property type="entry name" value="GAF"/>
    <property type="match status" value="1"/>
</dbReference>
<evidence type="ECO:0000256" key="3">
    <source>
        <dbReference type="ARBA" id="ARBA00023015"/>
    </source>
</evidence>
<dbReference type="Gene3D" id="3.30.450.40">
    <property type="match status" value="1"/>
</dbReference>
<evidence type="ECO:0000256" key="1">
    <source>
        <dbReference type="ARBA" id="ARBA00022741"/>
    </source>
</evidence>
<dbReference type="InterPro" id="IPR029016">
    <property type="entry name" value="GAF-like_dom_sf"/>
</dbReference>
<dbReference type="InterPro" id="IPR003018">
    <property type="entry name" value="GAF"/>
</dbReference>
<dbReference type="Pfam" id="PF02954">
    <property type="entry name" value="HTH_8"/>
    <property type="match status" value="1"/>
</dbReference>
<dbReference type="RefSeq" id="WP_074853531.1">
    <property type="nucleotide sequence ID" value="NZ_FNLM01000036.1"/>
</dbReference>
<dbReference type="AlphaFoldDB" id="A0A1H2LEV1"/>
<evidence type="ECO:0000256" key="5">
    <source>
        <dbReference type="ARBA" id="ARBA00023163"/>
    </source>
</evidence>